<gene>
    <name evidence="1" type="ORF">IMSAGC001_04036</name>
</gene>
<dbReference type="AlphaFoldDB" id="A0A7J0A859"/>
<evidence type="ECO:0008006" key="3">
    <source>
        <dbReference type="Google" id="ProtNLM"/>
    </source>
</evidence>
<organism evidence="1 2">
    <name type="scientific">Bacteroides acidifaciens</name>
    <dbReference type="NCBI Taxonomy" id="85831"/>
    <lineage>
        <taxon>Bacteria</taxon>
        <taxon>Pseudomonadati</taxon>
        <taxon>Bacteroidota</taxon>
        <taxon>Bacteroidia</taxon>
        <taxon>Bacteroidales</taxon>
        <taxon>Bacteroidaceae</taxon>
        <taxon>Bacteroides</taxon>
    </lineage>
</organism>
<name>A0A7J0A859_9BACE</name>
<proteinExistence type="predicted"/>
<sequence>MNAVKTQVYCAVITYCLVAIVTYKLKVNRPIYEILQILSFSLLDKTPVREILTYCDYKNVKELNYKQLKISWD</sequence>
<evidence type="ECO:0000313" key="2">
    <source>
        <dbReference type="Proteomes" id="UP000491181"/>
    </source>
</evidence>
<dbReference type="Proteomes" id="UP000491181">
    <property type="component" value="Unassembled WGS sequence"/>
</dbReference>
<comment type="caution">
    <text evidence="1">The sequence shown here is derived from an EMBL/GenBank/DDBJ whole genome shotgun (WGS) entry which is preliminary data.</text>
</comment>
<dbReference type="EMBL" id="BLLS01000258">
    <property type="protein sequence ID" value="GFH88593.1"/>
    <property type="molecule type" value="Genomic_DNA"/>
</dbReference>
<reference evidence="1 2" key="1">
    <citation type="journal article" date="2020" name="Microbiome">
        <title>Single-cell genomics of uncultured bacteria reveals dietary fiber responders in the mouse gut microbiota.</title>
        <authorList>
            <person name="Chijiiwa R."/>
            <person name="Hosokawa M."/>
            <person name="Kogawa M."/>
            <person name="Nishikawa Y."/>
            <person name="Ide K."/>
            <person name="Sakanashi C."/>
            <person name="Takahashi K."/>
            <person name="Takeyama H."/>
        </authorList>
    </citation>
    <scope>NUCLEOTIDE SEQUENCE [LARGE SCALE GENOMIC DNA]</scope>
    <source>
        <strain evidence="1">IMSAGC_001</strain>
    </source>
</reference>
<accession>A0A7J0A859</accession>
<protein>
    <recommendedName>
        <fullName evidence="3">Transposase</fullName>
    </recommendedName>
</protein>
<evidence type="ECO:0000313" key="1">
    <source>
        <dbReference type="EMBL" id="GFH88593.1"/>
    </source>
</evidence>